<feature type="chain" id="PRO_5029781326" evidence="1">
    <location>
        <begin position="20"/>
        <end position="168"/>
    </location>
</feature>
<dbReference type="EMBL" id="CP051677">
    <property type="protein sequence ID" value="QJD80756.1"/>
    <property type="molecule type" value="Genomic_DNA"/>
</dbReference>
<proteinExistence type="predicted"/>
<keyword evidence="1" id="KW-0732">Signal</keyword>
<dbReference type="AlphaFoldDB" id="A0A7L5DQR7"/>
<organism evidence="2 3">
    <name type="scientific">Spirosoma rhododendri</name>
    <dbReference type="NCBI Taxonomy" id="2728024"/>
    <lineage>
        <taxon>Bacteria</taxon>
        <taxon>Pseudomonadati</taxon>
        <taxon>Bacteroidota</taxon>
        <taxon>Cytophagia</taxon>
        <taxon>Cytophagales</taxon>
        <taxon>Cytophagaceae</taxon>
        <taxon>Spirosoma</taxon>
    </lineage>
</organism>
<dbReference type="RefSeq" id="WP_169552776.1">
    <property type="nucleotide sequence ID" value="NZ_CP051677.1"/>
</dbReference>
<feature type="signal peptide" evidence="1">
    <location>
        <begin position="1"/>
        <end position="19"/>
    </location>
</feature>
<dbReference type="Proteomes" id="UP000501128">
    <property type="component" value="Chromosome"/>
</dbReference>
<dbReference type="KEGG" id="srho:HH216_21790"/>
<sequence>MNRYCLTLLLSLPLCRVMAQEFPAHFSMPVELAQGFAKPDGQNPLYLLTLQAVPQVTLVPKRLRLGAVLGGFYPATQVGVLAGPRLTLKLLEGGTILTATSFNVHLLGEYLWATGPENGRRLVGGGIGLGSSDLITVAFKLHRDLSQSSTWFQVAIGYNLVKPRAPVL</sequence>
<gene>
    <name evidence="2" type="ORF">HH216_21790</name>
</gene>
<protein>
    <submittedName>
        <fullName evidence="2">Uncharacterized protein</fullName>
    </submittedName>
</protein>
<evidence type="ECO:0000256" key="1">
    <source>
        <dbReference type="SAM" id="SignalP"/>
    </source>
</evidence>
<name>A0A7L5DQR7_9BACT</name>
<evidence type="ECO:0000313" key="3">
    <source>
        <dbReference type="Proteomes" id="UP000501128"/>
    </source>
</evidence>
<accession>A0A7L5DQR7</accession>
<reference evidence="2 3" key="1">
    <citation type="submission" date="2020-04" db="EMBL/GenBank/DDBJ databases">
        <title>Genome sequencing of novel species.</title>
        <authorList>
            <person name="Heo J."/>
            <person name="Kim S.-J."/>
            <person name="Kim J.-S."/>
            <person name="Hong S.-B."/>
            <person name="Kwon S.-W."/>
        </authorList>
    </citation>
    <scope>NUCLEOTIDE SEQUENCE [LARGE SCALE GENOMIC DNA]</scope>
    <source>
        <strain evidence="2 3">CJU-R4</strain>
    </source>
</reference>
<keyword evidence="3" id="KW-1185">Reference proteome</keyword>
<evidence type="ECO:0000313" key="2">
    <source>
        <dbReference type="EMBL" id="QJD80756.1"/>
    </source>
</evidence>